<name>A0AAV5C5R3_ELECO</name>
<feature type="chain" id="PRO_5043551392" evidence="3">
    <location>
        <begin position="24"/>
        <end position="622"/>
    </location>
</feature>
<feature type="signal peptide" evidence="3">
    <location>
        <begin position="1"/>
        <end position="23"/>
    </location>
</feature>
<dbReference type="AlphaFoldDB" id="A0AAV5C5R3"/>
<keyword evidence="2" id="KW-1133">Transmembrane helix</keyword>
<evidence type="ECO:0000313" key="4">
    <source>
        <dbReference type="EMBL" id="GJM93500.1"/>
    </source>
</evidence>
<dbReference type="Proteomes" id="UP001054889">
    <property type="component" value="Unassembled WGS sequence"/>
</dbReference>
<organism evidence="4 5">
    <name type="scientific">Eleusine coracana subsp. coracana</name>
    <dbReference type="NCBI Taxonomy" id="191504"/>
    <lineage>
        <taxon>Eukaryota</taxon>
        <taxon>Viridiplantae</taxon>
        <taxon>Streptophyta</taxon>
        <taxon>Embryophyta</taxon>
        <taxon>Tracheophyta</taxon>
        <taxon>Spermatophyta</taxon>
        <taxon>Magnoliopsida</taxon>
        <taxon>Liliopsida</taxon>
        <taxon>Poales</taxon>
        <taxon>Poaceae</taxon>
        <taxon>PACMAD clade</taxon>
        <taxon>Chloridoideae</taxon>
        <taxon>Cynodonteae</taxon>
        <taxon>Eleusininae</taxon>
        <taxon>Eleusine</taxon>
    </lineage>
</organism>
<keyword evidence="2" id="KW-0472">Membrane</keyword>
<sequence length="622" mass="65231">MRTDQAALALVLVLLHWSSRGEAEQRSYRRHQLAALLSLLSLMSFMSPGTTFRFLLMANDGARAPPPFADDTDARRALALRAVADTLAPDCRRCCCCRGGYAHSSPSRSAARLRSYSSCSMALRSSAALSACSAARASFSLSSATSRSKASARAASSRSPACSARTHACAAATFFSATTRTSAARPVRYSYSNREMVMDAFPFPCANLACVAPSTAVFNLRIAAASAAFAASSSLTDAPIRASLTAASASAVSASARTHRRSISASSVSLSAALVSARSCWRADVRLDTIASDRSLAPAAVSLRARALSSFAFSSCTRASDSLSRALSLATSSVTRTISVRVLSMAVMNANPSALTRSSSSLAAPSSASAARTAARSSSSFSTTPLLLAMARTSSICAWRTATSELVTASFASISRTRPASLRSASILALVSSISFACRSDSARRWASTSRSSRSASIRASSTSTCSSFASSTSRFISSAARRSVWIFSAAATMSLSALAFASAADRAASRGPAPHAPPAPPPRRRRRRDPPRAASALRRALTSGTPRGPWLARSAAPAHAPWRERATAPTRRRRAPCPRRPCVPSAYPFRISPGASFLGTDSAYTKIGGYLTHLYLSKEIT</sequence>
<reference evidence="4" key="1">
    <citation type="journal article" date="2018" name="DNA Res.">
        <title>Multiple hybrid de novo genome assembly of finger millet, an orphan allotetraploid crop.</title>
        <authorList>
            <person name="Hatakeyama M."/>
            <person name="Aluri S."/>
            <person name="Balachadran M.T."/>
            <person name="Sivarajan S.R."/>
            <person name="Patrignani A."/>
            <person name="Gruter S."/>
            <person name="Poveda L."/>
            <person name="Shimizu-Inatsugi R."/>
            <person name="Baeten J."/>
            <person name="Francoijs K.J."/>
            <person name="Nataraja K.N."/>
            <person name="Reddy Y.A.N."/>
            <person name="Phadnis S."/>
            <person name="Ravikumar R.L."/>
            <person name="Schlapbach R."/>
            <person name="Sreeman S.M."/>
            <person name="Shimizu K.K."/>
        </authorList>
    </citation>
    <scope>NUCLEOTIDE SEQUENCE</scope>
</reference>
<feature type="transmembrane region" description="Helical" evidence="2">
    <location>
        <begin position="33"/>
        <end position="56"/>
    </location>
</feature>
<proteinExistence type="predicted"/>
<keyword evidence="5" id="KW-1185">Reference proteome</keyword>
<comment type="caution">
    <text evidence="4">The sequence shown here is derived from an EMBL/GenBank/DDBJ whole genome shotgun (WGS) entry which is preliminary data.</text>
</comment>
<evidence type="ECO:0000256" key="1">
    <source>
        <dbReference type="SAM" id="MobiDB-lite"/>
    </source>
</evidence>
<keyword evidence="3" id="KW-0732">Signal</keyword>
<feature type="region of interest" description="Disordered" evidence="1">
    <location>
        <begin position="508"/>
        <end position="579"/>
    </location>
</feature>
<gene>
    <name evidence="4" type="primary">ga10062</name>
    <name evidence="4" type="ORF">PR202_ga10062</name>
</gene>
<accession>A0AAV5C5R3</accession>
<protein>
    <submittedName>
        <fullName evidence="4">Uncharacterized protein</fullName>
    </submittedName>
</protein>
<reference evidence="4" key="2">
    <citation type="submission" date="2021-12" db="EMBL/GenBank/DDBJ databases">
        <title>Resequencing data analysis of finger millet.</title>
        <authorList>
            <person name="Hatakeyama M."/>
            <person name="Aluri S."/>
            <person name="Balachadran M.T."/>
            <person name="Sivarajan S.R."/>
            <person name="Poveda L."/>
            <person name="Shimizu-Inatsugi R."/>
            <person name="Schlapbach R."/>
            <person name="Sreeman S.M."/>
            <person name="Shimizu K.K."/>
        </authorList>
    </citation>
    <scope>NUCLEOTIDE SEQUENCE</scope>
</reference>
<evidence type="ECO:0000256" key="3">
    <source>
        <dbReference type="SAM" id="SignalP"/>
    </source>
</evidence>
<evidence type="ECO:0000313" key="5">
    <source>
        <dbReference type="Proteomes" id="UP001054889"/>
    </source>
</evidence>
<dbReference type="EMBL" id="BQKI01000004">
    <property type="protein sequence ID" value="GJM93500.1"/>
    <property type="molecule type" value="Genomic_DNA"/>
</dbReference>
<evidence type="ECO:0000256" key="2">
    <source>
        <dbReference type="SAM" id="Phobius"/>
    </source>
</evidence>
<keyword evidence="2" id="KW-0812">Transmembrane</keyword>